<dbReference type="InterPro" id="IPR050744">
    <property type="entry name" value="AI-2_Isomerase_LsrG"/>
</dbReference>
<evidence type="ECO:0000259" key="1">
    <source>
        <dbReference type="PROSITE" id="PS51725"/>
    </source>
</evidence>
<name>A0A1I4ENK7_9LACT</name>
<dbReference type="InterPro" id="IPR011008">
    <property type="entry name" value="Dimeric_a/b-barrel"/>
</dbReference>
<keyword evidence="2" id="KW-0503">Monooxygenase</keyword>
<dbReference type="Pfam" id="PF03992">
    <property type="entry name" value="ABM"/>
    <property type="match status" value="1"/>
</dbReference>
<proteinExistence type="predicted"/>
<feature type="domain" description="ABM" evidence="1">
    <location>
        <begin position="2"/>
        <end position="91"/>
    </location>
</feature>
<sequence length="96" mass="10986">MIIVNAKFFIKDEKREEFLKDAAELIAASKQEEGCLAYDLYEAVLSENAFVMIENWASLEAIEKHNTNPLLLAFAQNISNYSLKKPELYIVEKGEK</sequence>
<accession>A0A1I4ENK7</accession>
<organism evidence="2 3">
    <name type="scientific">Lactococcus garvieae</name>
    <dbReference type="NCBI Taxonomy" id="1363"/>
    <lineage>
        <taxon>Bacteria</taxon>
        <taxon>Bacillati</taxon>
        <taxon>Bacillota</taxon>
        <taxon>Bacilli</taxon>
        <taxon>Lactobacillales</taxon>
        <taxon>Streptococcaceae</taxon>
        <taxon>Lactococcus</taxon>
    </lineage>
</organism>
<dbReference type="PANTHER" id="PTHR33336">
    <property type="entry name" value="QUINOL MONOOXYGENASE YGIN-RELATED"/>
    <property type="match status" value="1"/>
</dbReference>
<evidence type="ECO:0000313" key="3">
    <source>
        <dbReference type="Proteomes" id="UP000181969"/>
    </source>
</evidence>
<dbReference type="GO" id="GO:0004497">
    <property type="term" value="F:monooxygenase activity"/>
    <property type="evidence" value="ECO:0007669"/>
    <property type="project" value="UniProtKB-KW"/>
</dbReference>
<dbReference type="Gene3D" id="3.30.70.100">
    <property type="match status" value="1"/>
</dbReference>
<dbReference type="SUPFAM" id="SSF54909">
    <property type="entry name" value="Dimeric alpha+beta barrel"/>
    <property type="match status" value="1"/>
</dbReference>
<protein>
    <submittedName>
        <fullName evidence="2">Quinol monooxygenase YgiN</fullName>
    </submittedName>
</protein>
<dbReference type="Proteomes" id="UP000181969">
    <property type="component" value="Unassembled WGS sequence"/>
</dbReference>
<dbReference type="AlphaFoldDB" id="A0A1I4ENK7"/>
<dbReference type="OrthoDB" id="287932at2"/>
<dbReference type="InterPro" id="IPR007138">
    <property type="entry name" value="ABM_dom"/>
</dbReference>
<evidence type="ECO:0000313" key="2">
    <source>
        <dbReference type="EMBL" id="SFL05741.1"/>
    </source>
</evidence>
<dbReference type="PANTHER" id="PTHR33336:SF3">
    <property type="entry name" value="ABM DOMAIN-CONTAINING PROTEIN"/>
    <property type="match status" value="1"/>
</dbReference>
<keyword evidence="2" id="KW-0560">Oxidoreductase</keyword>
<dbReference type="PROSITE" id="PS51725">
    <property type="entry name" value="ABM"/>
    <property type="match status" value="1"/>
</dbReference>
<reference evidence="2 3" key="1">
    <citation type="submission" date="2016-10" db="EMBL/GenBank/DDBJ databases">
        <authorList>
            <person name="de Groot N.N."/>
        </authorList>
    </citation>
    <scope>NUCLEOTIDE SEQUENCE [LARGE SCALE GENOMIC DNA]</scope>
    <source>
        <strain evidence="2 3">M79</strain>
    </source>
</reference>
<gene>
    <name evidence="2" type="ORF">SAMN05216438_10122</name>
</gene>
<dbReference type="EMBL" id="FOTJ01000001">
    <property type="protein sequence ID" value="SFL05741.1"/>
    <property type="molecule type" value="Genomic_DNA"/>
</dbReference>
<dbReference type="RefSeq" id="WP_074749785.1">
    <property type="nucleotide sequence ID" value="NZ_CP141719.1"/>
</dbReference>